<evidence type="ECO:0000256" key="1">
    <source>
        <dbReference type="SAM" id="MobiDB-lite"/>
    </source>
</evidence>
<protein>
    <submittedName>
        <fullName evidence="2">Uncharacterized protein</fullName>
    </submittedName>
</protein>
<evidence type="ECO:0000313" key="3">
    <source>
        <dbReference type="Proteomes" id="UP001596472"/>
    </source>
</evidence>
<reference evidence="3" key="1">
    <citation type="journal article" date="2019" name="Int. J. Syst. Evol. Microbiol.">
        <title>The Global Catalogue of Microorganisms (GCM) 10K type strain sequencing project: providing services to taxonomists for standard genome sequencing and annotation.</title>
        <authorList>
            <consortium name="The Broad Institute Genomics Platform"/>
            <consortium name="The Broad Institute Genome Sequencing Center for Infectious Disease"/>
            <person name="Wu L."/>
            <person name="Ma J."/>
        </authorList>
    </citation>
    <scope>NUCLEOTIDE SEQUENCE [LARGE SCALE GENOMIC DNA]</scope>
    <source>
        <strain evidence="3">CGMCC 4.1467</strain>
    </source>
</reference>
<dbReference type="EMBL" id="JBHTBS010000017">
    <property type="protein sequence ID" value="MFC7339445.1"/>
    <property type="molecule type" value="Genomic_DNA"/>
</dbReference>
<evidence type="ECO:0000313" key="2">
    <source>
        <dbReference type="EMBL" id="MFC7339445.1"/>
    </source>
</evidence>
<comment type="caution">
    <text evidence="2">The sequence shown here is derived from an EMBL/GenBank/DDBJ whole genome shotgun (WGS) entry which is preliminary data.</text>
</comment>
<gene>
    <name evidence="2" type="ORF">ACFQY0_19790</name>
</gene>
<accession>A0ABW2LCW9</accession>
<name>A0ABW2LCW9_9BACT</name>
<dbReference type="RefSeq" id="WP_379716277.1">
    <property type="nucleotide sequence ID" value="NZ_JBHTBS010000017.1"/>
</dbReference>
<keyword evidence="3" id="KW-1185">Reference proteome</keyword>
<organism evidence="2 3">
    <name type="scientific">Haloferula chungangensis</name>
    <dbReference type="NCBI Taxonomy" id="1048331"/>
    <lineage>
        <taxon>Bacteria</taxon>
        <taxon>Pseudomonadati</taxon>
        <taxon>Verrucomicrobiota</taxon>
        <taxon>Verrucomicrobiia</taxon>
        <taxon>Verrucomicrobiales</taxon>
        <taxon>Verrucomicrobiaceae</taxon>
        <taxon>Haloferula</taxon>
    </lineage>
</organism>
<feature type="compositionally biased region" description="Basic residues" evidence="1">
    <location>
        <begin position="84"/>
        <end position="95"/>
    </location>
</feature>
<feature type="compositionally biased region" description="Basic and acidic residues" evidence="1">
    <location>
        <begin position="69"/>
        <end position="83"/>
    </location>
</feature>
<sequence>MGRNFKAPPIADLEQWKKVEVLYEGGIRFAGTQSPELGKFPDTLDEAEEFLTRNKDFLEAQKEWRKTLGERNATKAERLTEKRRAQKAKRKKDLS</sequence>
<dbReference type="Proteomes" id="UP001596472">
    <property type="component" value="Unassembled WGS sequence"/>
</dbReference>
<proteinExistence type="predicted"/>
<feature type="region of interest" description="Disordered" evidence="1">
    <location>
        <begin position="69"/>
        <end position="95"/>
    </location>
</feature>